<dbReference type="EMBL" id="JACOFX010000004">
    <property type="protein sequence ID" value="MBC3907951.1"/>
    <property type="molecule type" value="Genomic_DNA"/>
</dbReference>
<dbReference type="Proteomes" id="UP000646911">
    <property type="component" value="Unassembled WGS sequence"/>
</dbReference>
<protein>
    <submittedName>
        <fullName evidence="1">Uncharacterized protein</fullName>
    </submittedName>
</protein>
<gene>
    <name evidence="1" type="ORF">H8L47_10260</name>
</gene>
<organism evidence="1 2">
    <name type="scientific">Undibacterium umbellatum</name>
    <dbReference type="NCBI Taxonomy" id="2762300"/>
    <lineage>
        <taxon>Bacteria</taxon>
        <taxon>Pseudomonadati</taxon>
        <taxon>Pseudomonadota</taxon>
        <taxon>Betaproteobacteria</taxon>
        <taxon>Burkholderiales</taxon>
        <taxon>Oxalobacteraceae</taxon>
        <taxon>Undibacterium</taxon>
    </lineage>
</organism>
<evidence type="ECO:0000313" key="1">
    <source>
        <dbReference type="EMBL" id="MBC3907951.1"/>
    </source>
</evidence>
<sequence length="125" mass="13404">MLANLGVPRASILAGICSFQNMKYPLQTHKTGRFFPASGTCGNCGKLADGKFICFSINAMERIGNTDSFAPADVITSVSLLDHGVTESGNPLTLFDDINDAFFCSTACLRAFFDRVITDFESGCS</sequence>
<comment type="caution">
    <text evidence="1">The sequence shown here is derived from an EMBL/GenBank/DDBJ whole genome shotgun (WGS) entry which is preliminary data.</text>
</comment>
<accession>A0ABR6Z9G3</accession>
<name>A0ABR6Z9G3_9BURK</name>
<evidence type="ECO:0000313" key="2">
    <source>
        <dbReference type="Proteomes" id="UP000646911"/>
    </source>
</evidence>
<dbReference type="RefSeq" id="WP_186953506.1">
    <property type="nucleotide sequence ID" value="NZ_JACOFX010000004.1"/>
</dbReference>
<reference evidence="1 2" key="1">
    <citation type="submission" date="2020-08" db="EMBL/GenBank/DDBJ databases">
        <title>Novel species isolated from subtropical streams in China.</title>
        <authorList>
            <person name="Lu H."/>
        </authorList>
    </citation>
    <scope>NUCLEOTIDE SEQUENCE [LARGE SCALE GENOMIC DNA]</scope>
    <source>
        <strain evidence="1 2">NL8W</strain>
    </source>
</reference>
<proteinExistence type="predicted"/>
<keyword evidence="2" id="KW-1185">Reference proteome</keyword>